<dbReference type="GO" id="GO:0006953">
    <property type="term" value="P:acute-phase response"/>
    <property type="evidence" value="ECO:0007669"/>
    <property type="project" value="UniProtKB-KW"/>
</dbReference>
<dbReference type="GO" id="GO:0005125">
    <property type="term" value="F:cytokine activity"/>
    <property type="evidence" value="ECO:0007669"/>
    <property type="project" value="InterPro"/>
</dbReference>
<dbReference type="Pfam" id="PF00489">
    <property type="entry name" value="IL6"/>
    <property type="match status" value="1"/>
</dbReference>
<evidence type="ECO:0000256" key="6">
    <source>
        <dbReference type="SAM" id="SignalP"/>
    </source>
</evidence>
<organism evidence="7 8">
    <name type="scientific">Monopterus albus</name>
    <name type="common">Swamp eel</name>
    <dbReference type="NCBI Taxonomy" id="43700"/>
    <lineage>
        <taxon>Eukaryota</taxon>
        <taxon>Metazoa</taxon>
        <taxon>Chordata</taxon>
        <taxon>Craniata</taxon>
        <taxon>Vertebrata</taxon>
        <taxon>Euteleostomi</taxon>
        <taxon>Actinopterygii</taxon>
        <taxon>Neopterygii</taxon>
        <taxon>Teleostei</taxon>
        <taxon>Neoteleostei</taxon>
        <taxon>Acanthomorphata</taxon>
        <taxon>Anabantaria</taxon>
        <taxon>Synbranchiformes</taxon>
        <taxon>Synbranchidae</taxon>
        <taxon>Monopterus</taxon>
    </lineage>
</organism>
<reference evidence="7" key="1">
    <citation type="submission" date="2025-08" db="UniProtKB">
        <authorList>
            <consortium name="Ensembl"/>
        </authorList>
    </citation>
    <scope>IDENTIFICATION</scope>
</reference>
<reference evidence="7" key="2">
    <citation type="submission" date="2025-09" db="UniProtKB">
        <authorList>
            <consortium name="Ensembl"/>
        </authorList>
    </citation>
    <scope>IDENTIFICATION</scope>
</reference>
<dbReference type="Proteomes" id="UP000261600">
    <property type="component" value="Unplaced"/>
</dbReference>
<dbReference type="PANTHER" id="PTHR48494:SF1">
    <property type="entry name" value="INTERLEUKIN-6"/>
    <property type="match status" value="1"/>
</dbReference>
<evidence type="ECO:0000256" key="5">
    <source>
        <dbReference type="SAM" id="MobiDB-lite"/>
    </source>
</evidence>
<dbReference type="Gene3D" id="1.20.1250.10">
    <property type="match status" value="1"/>
</dbReference>
<feature type="chain" id="PRO_5018548984" description="Interleukin-6" evidence="6">
    <location>
        <begin position="25"/>
        <end position="229"/>
    </location>
</feature>
<dbReference type="InterPro" id="IPR003574">
    <property type="entry name" value="IL-6-like"/>
</dbReference>
<protein>
    <recommendedName>
        <fullName evidence="2">Interleukin-6</fullName>
    </recommendedName>
</protein>
<dbReference type="SUPFAM" id="SSF47266">
    <property type="entry name" value="4-helical cytokines"/>
    <property type="match status" value="1"/>
</dbReference>
<feature type="region of interest" description="Disordered" evidence="5">
    <location>
        <begin position="210"/>
        <end position="229"/>
    </location>
</feature>
<dbReference type="GO" id="GO:0005138">
    <property type="term" value="F:interleukin-6 receptor binding"/>
    <property type="evidence" value="ECO:0007669"/>
    <property type="project" value="InterPro"/>
</dbReference>
<dbReference type="AlphaFoldDB" id="A0A3Q3K8X4"/>
<dbReference type="GO" id="GO:0006955">
    <property type="term" value="P:immune response"/>
    <property type="evidence" value="ECO:0007669"/>
    <property type="project" value="InterPro"/>
</dbReference>
<evidence type="ECO:0000256" key="2">
    <source>
        <dbReference type="ARBA" id="ARBA00019464"/>
    </source>
</evidence>
<dbReference type="GO" id="GO:0030154">
    <property type="term" value="P:cell differentiation"/>
    <property type="evidence" value="ECO:0007669"/>
    <property type="project" value="InterPro"/>
</dbReference>
<sequence>FPLYTDAYLLSAVLLAALLPSAPGAPVENITTESVEDGPSGEEVEAPQMLSADPVWYSMLGPTEGHQKEFEAEFQSGIKFTSLEQYKIPSIPEKCLSSFNMEACLHRLVEGLNNYTVLLRHVEREYPNNLILLAAKSHSRHLISLIKGKMRHSERVTALTSSQQEQLLRDIENDTTFHSRITAHSILRQFRNFLVDGKRAICQREMKKCGHRTSDSLPPPLFHTHKVTH</sequence>
<evidence type="ECO:0000256" key="4">
    <source>
        <dbReference type="ARBA" id="ARBA00023441"/>
    </source>
</evidence>
<proteinExistence type="inferred from homology"/>
<keyword evidence="3" id="KW-0011">Acute phase</keyword>
<keyword evidence="6" id="KW-0732">Signal</keyword>
<dbReference type="GO" id="GO:0005615">
    <property type="term" value="C:extracellular space"/>
    <property type="evidence" value="ECO:0007669"/>
    <property type="project" value="InterPro"/>
</dbReference>
<comment type="function">
    <text evidence="4">Cytokine with a wide variety of biological functions in immunity, tissue regeneration, and metabolism. Binds to IL6R, then the complex associates to the signaling subunit IL6ST/gp130 to trigger the intracellular IL6-signaling pathway. The interaction with the membrane-bound IL6R and IL6ST stimulates 'classic signaling', whereas the binding of IL6 and soluble IL6R to IL6ST stimulates 'trans-signaling'. Alternatively, 'cluster signaling' occurs when membrane-bound IL6:IL6R complexes on transmitter cells activate IL6ST receptors on neighboring receiver cells.</text>
</comment>
<keyword evidence="8" id="KW-1185">Reference proteome</keyword>
<evidence type="ECO:0000313" key="8">
    <source>
        <dbReference type="Proteomes" id="UP000261600"/>
    </source>
</evidence>
<evidence type="ECO:0000313" key="7">
    <source>
        <dbReference type="Ensembl" id="ENSMALP00000025780.1"/>
    </source>
</evidence>
<comment type="similarity">
    <text evidence="1">Belongs to the IL-6 superfamily.</text>
</comment>
<feature type="signal peptide" evidence="6">
    <location>
        <begin position="1"/>
        <end position="24"/>
    </location>
</feature>
<name>A0A3Q3K8X4_MONAL</name>
<dbReference type="PANTHER" id="PTHR48494">
    <property type="entry name" value="INTERLEUKIN-6"/>
    <property type="match status" value="1"/>
</dbReference>
<evidence type="ECO:0000256" key="1">
    <source>
        <dbReference type="ARBA" id="ARBA00007432"/>
    </source>
</evidence>
<dbReference type="InterPro" id="IPR030474">
    <property type="entry name" value="IL-6/GCSF/MGF"/>
</dbReference>
<accession>A0A3Q3K8X4</accession>
<dbReference type="STRING" id="43700.ENSMALP00000025780"/>
<dbReference type="InterPro" id="IPR009079">
    <property type="entry name" value="4_helix_cytokine-like_core"/>
</dbReference>
<dbReference type="Ensembl" id="ENSMALT00000026256.1">
    <property type="protein sequence ID" value="ENSMALP00000025780.1"/>
    <property type="gene ID" value="ENSMALG00000017830.1"/>
</dbReference>
<evidence type="ECO:0000256" key="3">
    <source>
        <dbReference type="ARBA" id="ARBA00022486"/>
    </source>
</evidence>
<dbReference type="SMART" id="SM00126">
    <property type="entry name" value="IL6"/>
    <property type="match status" value="1"/>
</dbReference>